<evidence type="ECO:0000313" key="1">
    <source>
        <dbReference type="EMBL" id="AEA23122.1"/>
    </source>
</evidence>
<dbReference type="STRING" id="675635.Psed_0868"/>
<organism evidence="1 2">
    <name type="scientific">Pseudonocardia dioxanivorans (strain ATCC 55486 / DSM 44775 / JCM 13855 / CB1190)</name>
    <dbReference type="NCBI Taxonomy" id="675635"/>
    <lineage>
        <taxon>Bacteria</taxon>
        <taxon>Bacillati</taxon>
        <taxon>Actinomycetota</taxon>
        <taxon>Actinomycetes</taxon>
        <taxon>Pseudonocardiales</taxon>
        <taxon>Pseudonocardiaceae</taxon>
        <taxon>Pseudonocardia</taxon>
    </lineage>
</organism>
<dbReference type="RefSeq" id="WP_013673062.1">
    <property type="nucleotide sequence ID" value="NC_015312.1"/>
</dbReference>
<proteinExistence type="predicted"/>
<accession>F4CSE8</accession>
<name>F4CSE8_PSEUX</name>
<protein>
    <submittedName>
        <fullName evidence="1">Uncharacterized protein</fullName>
    </submittedName>
</protein>
<dbReference type="HOGENOM" id="CLU_2275115_0_0_11"/>
<sequence>MTSQFPAPDEDLEAYANEAATLLLGTARAVTLRDTELRRDLTRRLVGQIPEWVSCTIAAHLLADLAALITAPTGADPAELLVEVAAVKQGLRLPPSSGEARP</sequence>
<dbReference type="AlphaFoldDB" id="F4CSE8"/>
<gene>
    <name evidence="1" type="ordered locus">Psed_0868</name>
</gene>
<dbReference type="KEGG" id="pdx:Psed_0868"/>
<dbReference type="Proteomes" id="UP000007809">
    <property type="component" value="Chromosome"/>
</dbReference>
<dbReference type="EMBL" id="CP002593">
    <property type="protein sequence ID" value="AEA23122.1"/>
    <property type="molecule type" value="Genomic_DNA"/>
</dbReference>
<evidence type="ECO:0000313" key="2">
    <source>
        <dbReference type="Proteomes" id="UP000007809"/>
    </source>
</evidence>
<keyword evidence="2" id="KW-1185">Reference proteome</keyword>
<reference evidence="1 2" key="1">
    <citation type="journal article" date="2011" name="J. Bacteriol.">
        <title>Genome sequence of the 1,4-dioxane-degrading Pseudonocardia dioxanivorans strain CB1190.</title>
        <authorList>
            <person name="Sales C.M."/>
            <person name="Mahendra S."/>
            <person name="Grostern A."/>
            <person name="Parales R.E."/>
            <person name="Goodwin L.A."/>
            <person name="Woyke T."/>
            <person name="Nolan M."/>
            <person name="Lapidus A."/>
            <person name="Chertkov O."/>
            <person name="Ovchinnikova G."/>
            <person name="Sczyrba A."/>
            <person name="Alvarez-Cohen L."/>
        </authorList>
    </citation>
    <scope>NUCLEOTIDE SEQUENCE [LARGE SCALE GENOMIC DNA]</scope>
    <source>
        <strain evidence="2">ATCC 55486 / DSM 44775 / JCM 13855 / CB1190</strain>
    </source>
</reference>